<dbReference type="InterPro" id="IPR029063">
    <property type="entry name" value="SAM-dependent_MTases_sf"/>
</dbReference>
<protein>
    <recommendedName>
        <fullName evidence="1">Methyltransferase small domain-containing protein</fullName>
    </recommendedName>
</protein>
<evidence type="ECO:0000313" key="3">
    <source>
        <dbReference type="Proteomes" id="UP000176420"/>
    </source>
</evidence>
<dbReference type="SUPFAM" id="SSF102405">
    <property type="entry name" value="MCP/YpsA-like"/>
    <property type="match status" value="1"/>
</dbReference>
<accession>A0A1G2BCF7</accession>
<dbReference type="EMBL" id="MHKI01000014">
    <property type="protein sequence ID" value="OGY86913.1"/>
    <property type="molecule type" value="Genomic_DNA"/>
</dbReference>
<dbReference type="InterPro" id="IPR031100">
    <property type="entry name" value="LOG_fam"/>
</dbReference>
<dbReference type="CDD" id="cd02440">
    <property type="entry name" value="AdoMet_MTases"/>
    <property type="match status" value="1"/>
</dbReference>
<dbReference type="GO" id="GO:0003676">
    <property type="term" value="F:nucleic acid binding"/>
    <property type="evidence" value="ECO:0007669"/>
    <property type="project" value="InterPro"/>
</dbReference>
<comment type="caution">
    <text evidence="2">The sequence shown here is derived from an EMBL/GenBank/DDBJ whole genome shotgun (WGS) entry which is preliminary data.</text>
</comment>
<dbReference type="InterPro" id="IPR002052">
    <property type="entry name" value="DNA_methylase_N6_adenine_CS"/>
</dbReference>
<reference evidence="2 3" key="1">
    <citation type="journal article" date="2016" name="Nat. Commun.">
        <title>Thousands of microbial genomes shed light on interconnected biogeochemical processes in an aquifer system.</title>
        <authorList>
            <person name="Anantharaman K."/>
            <person name="Brown C.T."/>
            <person name="Hug L.A."/>
            <person name="Sharon I."/>
            <person name="Castelle C.J."/>
            <person name="Probst A.J."/>
            <person name="Thomas B.C."/>
            <person name="Singh A."/>
            <person name="Wilkins M.J."/>
            <person name="Karaoz U."/>
            <person name="Brodie E.L."/>
            <person name="Williams K.H."/>
            <person name="Hubbard S.S."/>
            <person name="Banfield J.F."/>
        </authorList>
    </citation>
    <scope>NUCLEOTIDE SEQUENCE [LARGE SCALE GENOMIC DNA]</scope>
</reference>
<dbReference type="Gene3D" id="3.40.50.150">
    <property type="entry name" value="Vaccinia Virus protein VP39"/>
    <property type="match status" value="1"/>
</dbReference>
<sequence length="423" mass="47807">MKKSIKNGYQFHITVFGGRNTNHNSQAIHEASSIGCAIAEEGYVLVNGGSSTGMMGAVSEAAFNAGGKVYGIALADYDPAPHKYLTDFEAYHYHYERQRRLIEFGDVYVALQGAIGTFHEILEVHILNILGEIKKPIILVGDYYEEYKHLLRYFEKHGIMHKDSTNVIFAHNGEEAMRYINSYFSGQKKQNYHSPIYYPAMPPEAIHNHIQQNTTPYEILFGGMVMTVFPQVYPSNRFRSSKIFAEAVRREAAGKRVADIGCGHGSMGLVALDAGARFVVQTDINPIAIANAKYNAKKHTFTNTQIDIYHGDTFQPIPQKYKGFFDLILFNPPFHQQKHYCSSHLLQSLVTPVVGNAIENFLKAAKDYLALNGKILFGFSNKDNQYLQKVEHLFTSYGYSWKLTMLKNGDTVADNRLYTLHFK</sequence>
<dbReference type="InterPro" id="IPR007848">
    <property type="entry name" value="Small_mtfrase_dom"/>
</dbReference>
<dbReference type="Proteomes" id="UP000176420">
    <property type="component" value="Unassembled WGS sequence"/>
</dbReference>
<dbReference type="Pfam" id="PF05175">
    <property type="entry name" value="MTS"/>
    <property type="match status" value="1"/>
</dbReference>
<proteinExistence type="predicted"/>
<evidence type="ECO:0000259" key="1">
    <source>
        <dbReference type="Pfam" id="PF05175"/>
    </source>
</evidence>
<dbReference type="PANTHER" id="PTHR43393">
    <property type="entry name" value="CYTOKININ RIBOSIDE 5'-MONOPHOSPHATE PHOSPHORIBOHYDROLASE"/>
    <property type="match status" value="1"/>
</dbReference>
<name>A0A1G2BCF7_9BACT</name>
<dbReference type="GO" id="GO:0032259">
    <property type="term" value="P:methylation"/>
    <property type="evidence" value="ECO:0007669"/>
    <property type="project" value="InterPro"/>
</dbReference>
<dbReference type="GO" id="GO:0008757">
    <property type="term" value="F:S-adenosylmethionine-dependent methyltransferase activity"/>
    <property type="evidence" value="ECO:0007669"/>
    <property type="project" value="UniProtKB-ARBA"/>
</dbReference>
<dbReference type="Gene3D" id="3.40.50.450">
    <property type="match status" value="1"/>
</dbReference>
<evidence type="ECO:0000313" key="2">
    <source>
        <dbReference type="EMBL" id="OGY86913.1"/>
    </source>
</evidence>
<dbReference type="PROSITE" id="PS00092">
    <property type="entry name" value="N6_MTASE"/>
    <property type="match status" value="1"/>
</dbReference>
<dbReference type="GO" id="GO:0005829">
    <property type="term" value="C:cytosol"/>
    <property type="evidence" value="ECO:0007669"/>
    <property type="project" value="TreeGrafter"/>
</dbReference>
<dbReference type="AlphaFoldDB" id="A0A1G2BCF7"/>
<gene>
    <name evidence="2" type="ORF">A2319_00005</name>
</gene>
<dbReference type="PANTHER" id="PTHR43393:SF3">
    <property type="entry name" value="LYSINE DECARBOXYLASE-LIKE PROTEIN"/>
    <property type="match status" value="1"/>
</dbReference>
<dbReference type="Pfam" id="PF03641">
    <property type="entry name" value="Lysine_decarbox"/>
    <property type="match status" value="1"/>
</dbReference>
<dbReference type="GO" id="GO:0008170">
    <property type="term" value="F:N-methyltransferase activity"/>
    <property type="evidence" value="ECO:0007669"/>
    <property type="project" value="UniProtKB-ARBA"/>
</dbReference>
<feature type="domain" description="Methyltransferase small" evidence="1">
    <location>
        <begin position="240"/>
        <end position="396"/>
    </location>
</feature>
<organism evidence="2 3">
    <name type="scientific">Candidatus Kerfeldbacteria bacterium RIFOXYB2_FULL_38_14</name>
    <dbReference type="NCBI Taxonomy" id="1798547"/>
    <lineage>
        <taxon>Bacteria</taxon>
        <taxon>Candidatus Kerfeldiibacteriota</taxon>
    </lineage>
</organism>
<dbReference type="SUPFAM" id="SSF53335">
    <property type="entry name" value="S-adenosyl-L-methionine-dependent methyltransferases"/>
    <property type="match status" value="1"/>
</dbReference>
<dbReference type="InterPro" id="IPR052341">
    <property type="entry name" value="LOG_family_nucleotidases"/>
</dbReference>